<comment type="caution">
    <text evidence="1">The sequence shown here is derived from an EMBL/GenBank/DDBJ whole genome shotgun (WGS) entry which is preliminary data.</text>
</comment>
<dbReference type="AlphaFoldDB" id="X1S035"/>
<gene>
    <name evidence="1" type="ORF">S12H4_12791</name>
</gene>
<evidence type="ECO:0000313" key="1">
    <source>
        <dbReference type="EMBL" id="GAI86268.1"/>
    </source>
</evidence>
<proteinExistence type="predicted"/>
<sequence>MHTKIVPFLSFLKKRKIIIEKKADSKKKALSISEFTKELGVGREGVIGSYNTEENPDNLKPADYIAMQINDGEVQAIVRLLTL</sequence>
<organism evidence="1">
    <name type="scientific">marine sediment metagenome</name>
    <dbReference type="NCBI Taxonomy" id="412755"/>
    <lineage>
        <taxon>unclassified sequences</taxon>
        <taxon>metagenomes</taxon>
        <taxon>ecological metagenomes</taxon>
    </lineage>
</organism>
<accession>X1S035</accession>
<protein>
    <submittedName>
        <fullName evidence="1">Uncharacterized protein</fullName>
    </submittedName>
</protein>
<dbReference type="EMBL" id="BARW01006101">
    <property type="protein sequence ID" value="GAI86268.1"/>
    <property type="molecule type" value="Genomic_DNA"/>
</dbReference>
<name>X1S035_9ZZZZ</name>
<reference evidence="1" key="1">
    <citation type="journal article" date="2014" name="Front. Microbiol.">
        <title>High frequency of phylogenetically diverse reductive dehalogenase-homologous genes in deep subseafloor sedimentary metagenomes.</title>
        <authorList>
            <person name="Kawai M."/>
            <person name="Futagami T."/>
            <person name="Toyoda A."/>
            <person name="Takaki Y."/>
            <person name="Nishi S."/>
            <person name="Hori S."/>
            <person name="Arai W."/>
            <person name="Tsubouchi T."/>
            <person name="Morono Y."/>
            <person name="Uchiyama I."/>
            <person name="Ito T."/>
            <person name="Fujiyama A."/>
            <person name="Inagaki F."/>
            <person name="Takami H."/>
        </authorList>
    </citation>
    <scope>NUCLEOTIDE SEQUENCE</scope>
    <source>
        <strain evidence="1">Expedition CK06-06</strain>
    </source>
</reference>
<feature type="non-terminal residue" evidence="1">
    <location>
        <position position="83"/>
    </location>
</feature>